<proteinExistence type="predicted"/>
<keyword evidence="4" id="KW-1185">Reference proteome</keyword>
<sequence>MEKEKNYLDDLFKKGLSAPDISFEEAHWEDMERRLVRKNRYRKIRLIALIATGCAAILALVFVVKKGVVTPPDAGKNEQMSLHEPVLSPDEAPNYGAEDEDRDLRTVRKKPTAQDDRHAGLDLPVTSKTNLSHQPVPAPSVDSTWRVSLDARLMPVHRIAINGKAEKSLPHGRTHQFSEFSETDSDPSIRKERVYNGSVNSLTLLAAPDLTRVRGASDASWSQHIGVLYTRRLTRRVSVSAGVLYARKNYTSPYALYNPKSPPKMDVMPVDVRAACDVLDVPILVNLNVLHRDGVKISVSTGLSSYFMLRERYDFSYAPVGNYGASSTKTYEIQGENKHILGVADFSLSVEKNVGKKWNVGLRPFIQVPLTGVGYGQTKLQSTGVAVTVGLKL</sequence>
<accession>A0ABW5KM49</accession>
<feature type="compositionally biased region" description="Basic and acidic residues" evidence="1">
    <location>
        <begin position="102"/>
        <end position="120"/>
    </location>
</feature>
<feature type="transmembrane region" description="Helical" evidence="2">
    <location>
        <begin position="44"/>
        <end position="64"/>
    </location>
</feature>
<evidence type="ECO:0000313" key="4">
    <source>
        <dbReference type="Proteomes" id="UP001597545"/>
    </source>
</evidence>
<comment type="caution">
    <text evidence="3">The sequence shown here is derived from an EMBL/GenBank/DDBJ whole genome shotgun (WGS) entry which is preliminary data.</text>
</comment>
<evidence type="ECO:0000256" key="1">
    <source>
        <dbReference type="SAM" id="MobiDB-lite"/>
    </source>
</evidence>
<keyword evidence="2" id="KW-1133">Transmembrane helix</keyword>
<evidence type="ECO:0008006" key="5">
    <source>
        <dbReference type="Google" id="ProtNLM"/>
    </source>
</evidence>
<protein>
    <recommendedName>
        <fullName evidence="5">Outer membrane protein beta-barrel domain-containing protein</fullName>
    </recommendedName>
</protein>
<reference evidence="4" key="1">
    <citation type="journal article" date="2019" name="Int. J. Syst. Evol. Microbiol.">
        <title>The Global Catalogue of Microorganisms (GCM) 10K type strain sequencing project: providing services to taxonomists for standard genome sequencing and annotation.</title>
        <authorList>
            <consortium name="The Broad Institute Genomics Platform"/>
            <consortium name="The Broad Institute Genome Sequencing Center for Infectious Disease"/>
            <person name="Wu L."/>
            <person name="Ma J."/>
        </authorList>
    </citation>
    <scope>NUCLEOTIDE SEQUENCE [LARGE SCALE GENOMIC DNA]</scope>
    <source>
        <strain evidence="4">KCTC 42662</strain>
    </source>
</reference>
<evidence type="ECO:0000313" key="3">
    <source>
        <dbReference type="EMBL" id="MFD2549709.1"/>
    </source>
</evidence>
<keyword evidence="2" id="KW-0472">Membrane</keyword>
<keyword evidence="2" id="KW-0812">Transmembrane</keyword>
<dbReference type="EMBL" id="JBHULR010000020">
    <property type="protein sequence ID" value="MFD2549709.1"/>
    <property type="molecule type" value="Genomic_DNA"/>
</dbReference>
<evidence type="ECO:0000256" key="2">
    <source>
        <dbReference type="SAM" id="Phobius"/>
    </source>
</evidence>
<organism evidence="3 4">
    <name type="scientific">Sphingobacterium suaedae</name>
    <dbReference type="NCBI Taxonomy" id="1686402"/>
    <lineage>
        <taxon>Bacteria</taxon>
        <taxon>Pseudomonadati</taxon>
        <taxon>Bacteroidota</taxon>
        <taxon>Sphingobacteriia</taxon>
        <taxon>Sphingobacteriales</taxon>
        <taxon>Sphingobacteriaceae</taxon>
        <taxon>Sphingobacterium</taxon>
    </lineage>
</organism>
<name>A0ABW5KM49_9SPHI</name>
<dbReference type="RefSeq" id="WP_380906029.1">
    <property type="nucleotide sequence ID" value="NZ_JBHUEG010000019.1"/>
</dbReference>
<dbReference type="Proteomes" id="UP001597545">
    <property type="component" value="Unassembled WGS sequence"/>
</dbReference>
<gene>
    <name evidence="3" type="ORF">ACFSR5_18840</name>
</gene>
<feature type="region of interest" description="Disordered" evidence="1">
    <location>
        <begin position="73"/>
        <end position="140"/>
    </location>
</feature>